<evidence type="ECO:0000256" key="1">
    <source>
        <dbReference type="ARBA" id="ARBA00004672"/>
    </source>
</evidence>
<dbReference type="EC" id="6.3.2.6" evidence="3 11"/>
<dbReference type="InterPro" id="IPR028923">
    <property type="entry name" value="SAICAR_synt/ADE2_N"/>
</dbReference>
<reference evidence="13 14" key="1">
    <citation type="journal article" date="2018" name="Environ. Microbiol.">
        <title>Ecological and genomic features of two widespread freshwater picocyanobacteria.</title>
        <authorList>
            <person name="Cabello-Yeves P.J."/>
            <person name="Picazo A."/>
            <person name="Camacho A."/>
            <person name="Callieri C."/>
            <person name="Rosselli R."/>
            <person name="Roda-Garcia J.J."/>
            <person name="Coutinho F.H."/>
            <person name="Rodriguez-Valera F."/>
        </authorList>
    </citation>
    <scope>NUCLEOTIDE SEQUENCE [LARGE SCALE GENOMIC DNA]</scope>
    <source>
        <strain evidence="13 14">Tous</strain>
    </source>
</reference>
<dbReference type="CDD" id="cd01415">
    <property type="entry name" value="SAICAR_synt_PurC"/>
    <property type="match status" value="1"/>
</dbReference>
<dbReference type="SUPFAM" id="SSF56104">
    <property type="entry name" value="SAICAR synthase-like"/>
    <property type="match status" value="1"/>
</dbReference>
<dbReference type="Gene3D" id="3.30.470.20">
    <property type="entry name" value="ATP-grasp fold, B domain"/>
    <property type="match status" value="1"/>
</dbReference>
<dbReference type="UniPathway" id="UPA00074">
    <property type="reaction ID" value="UER00131"/>
</dbReference>
<evidence type="ECO:0000256" key="8">
    <source>
        <dbReference type="ARBA" id="ARBA00022840"/>
    </source>
</evidence>
<dbReference type="GO" id="GO:0006189">
    <property type="term" value="P:'de novo' IMP biosynthetic process"/>
    <property type="evidence" value="ECO:0007669"/>
    <property type="project" value="UniProtKB-UniRule"/>
</dbReference>
<dbReference type="AlphaFoldDB" id="A0A2P7MYD0"/>
<keyword evidence="7 11" id="KW-0658">Purine biosynthesis</keyword>
<evidence type="ECO:0000256" key="5">
    <source>
        <dbReference type="ARBA" id="ARBA00022598"/>
    </source>
</evidence>
<evidence type="ECO:0000256" key="4">
    <source>
        <dbReference type="ARBA" id="ARBA00016460"/>
    </source>
</evidence>
<dbReference type="InterPro" id="IPR018236">
    <property type="entry name" value="SAICAR_synthetase_CS"/>
</dbReference>
<dbReference type="FunFam" id="3.30.470.20:FF:000006">
    <property type="entry name" value="Phosphoribosylaminoimidazole-succinocarboxamide synthase"/>
    <property type="match status" value="1"/>
</dbReference>
<protein>
    <recommendedName>
        <fullName evidence="4 11">Phosphoribosylaminoimidazole-succinocarboxamide synthase</fullName>
        <ecNumber evidence="3 11">6.3.2.6</ecNumber>
    </recommendedName>
    <alternativeName>
        <fullName evidence="9 11">SAICAR synthetase</fullName>
    </alternativeName>
</protein>
<dbReference type="PANTHER" id="PTHR43599">
    <property type="entry name" value="MULTIFUNCTIONAL PROTEIN ADE2"/>
    <property type="match status" value="1"/>
</dbReference>
<dbReference type="Proteomes" id="UP000243002">
    <property type="component" value="Unassembled WGS sequence"/>
</dbReference>
<dbReference type="PANTHER" id="PTHR43599:SF3">
    <property type="entry name" value="SI:DKEY-6E2.2"/>
    <property type="match status" value="1"/>
</dbReference>
<dbReference type="GO" id="GO:0004639">
    <property type="term" value="F:phosphoribosylaminoimidazolesuccinocarboxamide synthase activity"/>
    <property type="evidence" value="ECO:0007669"/>
    <property type="project" value="UniProtKB-UniRule"/>
</dbReference>
<dbReference type="RefSeq" id="WP_106502284.1">
    <property type="nucleotide sequence ID" value="NZ_PXXO01000004.1"/>
</dbReference>
<dbReference type="Gene3D" id="3.30.200.20">
    <property type="entry name" value="Phosphorylase Kinase, domain 1"/>
    <property type="match status" value="1"/>
</dbReference>
<name>A0A2P7MYD0_9CYAN</name>
<evidence type="ECO:0000256" key="3">
    <source>
        <dbReference type="ARBA" id="ARBA00012217"/>
    </source>
</evidence>
<evidence type="ECO:0000256" key="2">
    <source>
        <dbReference type="ARBA" id="ARBA00010190"/>
    </source>
</evidence>
<proteinExistence type="inferred from homology"/>
<evidence type="ECO:0000256" key="6">
    <source>
        <dbReference type="ARBA" id="ARBA00022741"/>
    </source>
</evidence>
<dbReference type="InterPro" id="IPR050089">
    <property type="entry name" value="SAICAR_synthetase"/>
</dbReference>
<evidence type="ECO:0000313" key="13">
    <source>
        <dbReference type="EMBL" id="PSJ06249.1"/>
    </source>
</evidence>
<dbReference type="OrthoDB" id="9801549at2"/>
<dbReference type="GO" id="GO:0005524">
    <property type="term" value="F:ATP binding"/>
    <property type="evidence" value="ECO:0007669"/>
    <property type="project" value="UniProtKB-KW"/>
</dbReference>
<comment type="pathway">
    <text evidence="1 11">Purine metabolism; IMP biosynthesis via de novo pathway; 5-amino-1-(5-phospho-D-ribosyl)imidazole-4-carboxamide from 5-amino-1-(5-phospho-D-ribosyl)imidazole-4-carboxylate: step 1/2.</text>
</comment>
<dbReference type="EMBL" id="PXXO01000004">
    <property type="protein sequence ID" value="PSJ06249.1"/>
    <property type="molecule type" value="Genomic_DNA"/>
</dbReference>
<dbReference type="GO" id="GO:0009236">
    <property type="term" value="P:cobalamin biosynthetic process"/>
    <property type="evidence" value="ECO:0007669"/>
    <property type="project" value="InterPro"/>
</dbReference>
<evidence type="ECO:0000259" key="12">
    <source>
        <dbReference type="Pfam" id="PF01259"/>
    </source>
</evidence>
<sequence>MTAYNLGSLLYEGKAKRVFATDQPDLVAVEYKDDATAFNALKKAQLAGKGELNCRISALLFEHLAARGIPTHYLGVDGSRWMLARPVRVIPIEVVIRNVAAGSLCKQMPIAPGTPLEPPLLDLYYKDDGFGDPLLTEARLEHLGLVTPEQRRQLEELARQVNRELLALFDSVGLQLVDFKIELGHTASGELVVADEISPDTCRLWDREVMDSQDRILDKDRFRQDLGGVVEAYGEVLKRVQGACPPPRVYR</sequence>
<keyword evidence="6 11" id="KW-0547">Nucleotide-binding</keyword>
<dbReference type="InterPro" id="IPR033934">
    <property type="entry name" value="SAICAR_synt_PurC"/>
</dbReference>
<feature type="domain" description="SAICAR synthetase/ADE2 N-terminal" evidence="12">
    <location>
        <begin position="9"/>
        <end position="239"/>
    </location>
</feature>
<comment type="similarity">
    <text evidence="2 11">Belongs to the SAICAR synthetase family.</text>
</comment>
<keyword evidence="5 11" id="KW-0436">Ligase</keyword>
<comment type="caution">
    <text evidence="13">The sequence shown here is derived from an EMBL/GenBank/DDBJ whole genome shotgun (WGS) entry which is preliminary data.</text>
</comment>
<evidence type="ECO:0000256" key="10">
    <source>
        <dbReference type="ARBA" id="ARBA00048475"/>
    </source>
</evidence>
<keyword evidence="14" id="KW-1185">Reference proteome</keyword>
<evidence type="ECO:0000256" key="7">
    <source>
        <dbReference type="ARBA" id="ARBA00022755"/>
    </source>
</evidence>
<gene>
    <name evidence="11" type="primary">purC</name>
    <name evidence="13" type="ORF">C7K55_04775</name>
</gene>
<dbReference type="Pfam" id="PF01259">
    <property type="entry name" value="SAICAR_synt"/>
    <property type="match status" value="1"/>
</dbReference>
<dbReference type="PROSITE" id="PS01057">
    <property type="entry name" value="SAICAR_SYNTHETASE_1"/>
    <property type="match status" value="1"/>
</dbReference>
<accession>A0A2P7MYD0</accession>
<evidence type="ECO:0000256" key="11">
    <source>
        <dbReference type="HAMAP-Rule" id="MF_00137"/>
    </source>
</evidence>
<dbReference type="HAMAP" id="MF_00137">
    <property type="entry name" value="SAICAR_synth"/>
    <property type="match status" value="1"/>
</dbReference>
<comment type="catalytic activity">
    <reaction evidence="10 11">
        <text>5-amino-1-(5-phospho-D-ribosyl)imidazole-4-carboxylate + L-aspartate + ATP = (2S)-2-[5-amino-1-(5-phospho-beta-D-ribosyl)imidazole-4-carboxamido]succinate + ADP + phosphate + 2 H(+)</text>
        <dbReference type="Rhea" id="RHEA:22628"/>
        <dbReference type="ChEBI" id="CHEBI:15378"/>
        <dbReference type="ChEBI" id="CHEBI:29991"/>
        <dbReference type="ChEBI" id="CHEBI:30616"/>
        <dbReference type="ChEBI" id="CHEBI:43474"/>
        <dbReference type="ChEBI" id="CHEBI:58443"/>
        <dbReference type="ChEBI" id="CHEBI:77657"/>
        <dbReference type="ChEBI" id="CHEBI:456216"/>
        <dbReference type="EC" id="6.3.2.6"/>
    </reaction>
</comment>
<evidence type="ECO:0000313" key="14">
    <source>
        <dbReference type="Proteomes" id="UP000243002"/>
    </source>
</evidence>
<keyword evidence="8 11" id="KW-0067">ATP-binding</keyword>
<dbReference type="InterPro" id="IPR001636">
    <property type="entry name" value="SAICAR_synth"/>
</dbReference>
<evidence type="ECO:0000256" key="9">
    <source>
        <dbReference type="ARBA" id="ARBA00030409"/>
    </source>
</evidence>
<organism evidence="13 14">
    <name type="scientific">Cyanobium usitatum str. Tous</name>
    <dbReference type="NCBI Taxonomy" id="2116684"/>
    <lineage>
        <taxon>Bacteria</taxon>
        <taxon>Bacillati</taxon>
        <taxon>Cyanobacteriota</taxon>
        <taxon>Cyanophyceae</taxon>
        <taxon>Synechococcales</taxon>
        <taxon>Prochlorococcaceae</taxon>
        <taxon>Cyanobium</taxon>
    </lineage>
</organism>
<dbReference type="NCBIfam" id="TIGR00081">
    <property type="entry name" value="purC"/>
    <property type="match status" value="1"/>
</dbReference>